<gene>
    <name evidence="1" type="ORF">S01H1_08826</name>
</gene>
<evidence type="ECO:0000313" key="1">
    <source>
        <dbReference type="EMBL" id="GAF79411.1"/>
    </source>
</evidence>
<dbReference type="AlphaFoldDB" id="X0SW90"/>
<proteinExistence type="predicted"/>
<reference evidence="1" key="1">
    <citation type="journal article" date="2014" name="Front. Microbiol.">
        <title>High frequency of phylogenetically diverse reductive dehalogenase-homologous genes in deep subseafloor sedimentary metagenomes.</title>
        <authorList>
            <person name="Kawai M."/>
            <person name="Futagami T."/>
            <person name="Toyoda A."/>
            <person name="Takaki Y."/>
            <person name="Nishi S."/>
            <person name="Hori S."/>
            <person name="Arai W."/>
            <person name="Tsubouchi T."/>
            <person name="Morono Y."/>
            <person name="Uchiyama I."/>
            <person name="Ito T."/>
            <person name="Fujiyama A."/>
            <person name="Inagaki F."/>
            <person name="Takami H."/>
        </authorList>
    </citation>
    <scope>NUCLEOTIDE SEQUENCE</scope>
    <source>
        <strain evidence="1">Expedition CK06-06</strain>
    </source>
</reference>
<dbReference type="EMBL" id="BARS01004514">
    <property type="protein sequence ID" value="GAF79411.1"/>
    <property type="molecule type" value="Genomic_DNA"/>
</dbReference>
<organism evidence="1">
    <name type="scientific">marine sediment metagenome</name>
    <dbReference type="NCBI Taxonomy" id="412755"/>
    <lineage>
        <taxon>unclassified sequences</taxon>
        <taxon>metagenomes</taxon>
        <taxon>ecological metagenomes</taxon>
    </lineage>
</organism>
<protein>
    <submittedName>
        <fullName evidence="1">Uncharacterized protein</fullName>
    </submittedName>
</protein>
<accession>X0SW90</accession>
<name>X0SW90_9ZZZZ</name>
<sequence>MANAMGQCFLMDKEQDILGSLDIGQAVVKLQGRVARPFQIVVPEFVIEKGKISDTHIKKHMQDIAPTMPERDFRLQFNSDDNSMTRKKANLAENLELAFLRDIQDYPESGIAERYKRLGISVRQGQKIKNKTLKDEFIEENIKTIKTGRIISIRLTEKGGPYEFSSRSGIVLTA</sequence>
<comment type="caution">
    <text evidence="1">The sequence shown here is derived from an EMBL/GenBank/DDBJ whole genome shotgun (WGS) entry which is preliminary data.</text>
</comment>